<evidence type="ECO:0000313" key="4">
    <source>
        <dbReference type="Proteomes" id="UP000178490"/>
    </source>
</evidence>
<feature type="transmembrane region" description="Helical" evidence="1">
    <location>
        <begin position="53"/>
        <end position="76"/>
    </location>
</feature>
<sequence>MRFKIFIIISVFFSLFLFSPASAASDYGLSAAVNATQGSLPKTVGGASNLPELAAVIVNVALSLIGILFFILMLYAGITWMKAMGNTDEVTKAKEMITQAIIGLVIIMAAYAISNFVFTSLGTGGNDFSSSQNMCAATFADGMCKEAASCNAPMITTPGLCPGGATNLCCHKP</sequence>
<keyword evidence="1" id="KW-1133">Transmembrane helix</keyword>
<comment type="caution">
    <text evidence="3">The sequence shown here is derived from an EMBL/GenBank/DDBJ whole genome shotgun (WGS) entry which is preliminary data.</text>
</comment>
<dbReference type="InterPro" id="IPR043993">
    <property type="entry name" value="T4SS_pilin"/>
</dbReference>
<dbReference type="Proteomes" id="UP000178490">
    <property type="component" value="Unassembled WGS sequence"/>
</dbReference>
<keyword evidence="1" id="KW-0472">Membrane</keyword>
<evidence type="ECO:0000256" key="1">
    <source>
        <dbReference type="SAM" id="Phobius"/>
    </source>
</evidence>
<dbReference type="AlphaFoldDB" id="A0A1F6P256"/>
<dbReference type="Pfam" id="PF18895">
    <property type="entry name" value="T4SS_pilin"/>
    <property type="match status" value="1"/>
</dbReference>
<protein>
    <submittedName>
        <fullName evidence="3">Uncharacterized protein</fullName>
    </submittedName>
</protein>
<feature type="signal peptide" evidence="2">
    <location>
        <begin position="1"/>
        <end position="23"/>
    </location>
</feature>
<dbReference type="EMBL" id="MFRC01000006">
    <property type="protein sequence ID" value="OGH90170.1"/>
    <property type="molecule type" value="Genomic_DNA"/>
</dbReference>
<evidence type="ECO:0000313" key="3">
    <source>
        <dbReference type="EMBL" id="OGH90170.1"/>
    </source>
</evidence>
<accession>A0A1F6P256</accession>
<organism evidence="3 4">
    <name type="scientific">Candidatus Magasanikbacteria bacterium RIFOXYD2_FULL_36_9</name>
    <dbReference type="NCBI Taxonomy" id="1798707"/>
    <lineage>
        <taxon>Bacteria</taxon>
        <taxon>Candidatus Magasanikiibacteriota</taxon>
    </lineage>
</organism>
<gene>
    <name evidence="3" type="ORF">A2537_03720</name>
</gene>
<reference evidence="3 4" key="1">
    <citation type="journal article" date="2016" name="Nat. Commun.">
        <title>Thousands of microbial genomes shed light on interconnected biogeochemical processes in an aquifer system.</title>
        <authorList>
            <person name="Anantharaman K."/>
            <person name="Brown C.T."/>
            <person name="Hug L.A."/>
            <person name="Sharon I."/>
            <person name="Castelle C.J."/>
            <person name="Probst A.J."/>
            <person name="Thomas B.C."/>
            <person name="Singh A."/>
            <person name="Wilkins M.J."/>
            <person name="Karaoz U."/>
            <person name="Brodie E.L."/>
            <person name="Williams K.H."/>
            <person name="Hubbard S.S."/>
            <person name="Banfield J.F."/>
        </authorList>
    </citation>
    <scope>NUCLEOTIDE SEQUENCE [LARGE SCALE GENOMIC DNA]</scope>
</reference>
<feature type="chain" id="PRO_5009525902" evidence="2">
    <location>
        <begin position="24"/>
        <end position="173"/>
    </location>
</feature>
<proteinExistence type="predicted"/>
<keyword evidence="1" id="KW-0812">Transmembrane</keyword>
<evidence type="ECO:0000256" key="2">
    <source>
        <dbReference type="SAM" id="SignalP"/>
    </source>
</evidence>
<keyword evidence="2" id="KW-0732">Signal</keyword>
<name>A0A1F6P256_9BACT</name>
<feature type="transmembrane region" description="Helical" evidence="1">
    <location>
        <begin position="97"/>
        <end position="118"/>
    </location>
</feature>